<organism evidence="2 3">
    <name type="scientific">Dryococelus australis</name>
    <dbReference type="NCBI Taxonomy" id="614101"/>
    <lineage>
        <taxon>Eukaryota</taxon>
        <taxon>Metazoa</taxon>
        <taxon>Ecdysozoa</taxon>
        <taxon>Arthropoda</taxon>
        <taxon>Hexapoda</taxon>
        <taxon>Insecta</taxon>
        <taxon>Pterygota</taxon>
        <taxon>Neoptera</taxon>
        <taxon>Polyneoptera</taxon>
        <taxon>Phasmatodea</taxon>
        <taxon>Verophasmatodea</taxon>
        <taxon>Anareolatae</taxon>
        <taxon>Phasmatidae</taxon>
        <taxon>Eurycanthinae</taxon>
        <taxon>Dryococelus</taxon>
    </lineage>
</organism>
<dbReference type="Proteomes" id="UP001159363">
    <property type="component" value="Chromosome 5"/>
</dbReference>
<feature type="compositionally biased region" description="Basic and acidic residues" evidence="1">
    <location>
        <begin position="1"/>
        <end position="11"/>
    </location>
</feature>
<sequence>MKERGKREIPEKTPPTSSLVQHDSHMRKSGSDPAGNRTRFALMGGRVGRRSHFIAQDGYEASGEFVSRSGNTWWGRREGRRRPSARRYSESLPPVLREPPCLVPQDCCDGKRKVYSQATRSSRVRTVLK</sequence>
<keyword evidence="3" id="KW-1185">Reference proteome</keyword>
<proteinExistence type="predicted"/>
<evidence type="ECO:0000256" key="1">
    <source>
        <dbReference type="SAM" id="MobiDB-lite"/>
    </source>
</evidence>
<feature type="region of interest" description="Disordered" evidence="1">
    <location>
        <begin position="1"/>
        <end position="39"/>
    </location>
</feature>
<evidence type="ECO:0000313" key="3">
    <source>
        <dbReference type="Proteomes" id="UP001159363"/>
    </source>
</evidence>
<feature type="region of interest" description="Disordered" evidence="1">
    <location>
        <begin position="70"/>
        <end position="94"/>
    </location>
</feature>
<reference evidence="2 3" key="1">
    <citation type="submission" date="2023-02" db="EMBL/GenBank/DDBJ databases">
        <title>LHISI_Scaffold_Assembly.</title>
        <authorList>
            <person name="Stuart O.P."/>
            <person name="Cleave R."/>
            <person name="Magrath M.J.L."/>
            <person name="Mikheyev A.S."/>
        </authorList>
    </citation>
    <scope>NUCLEOTIDE SEQUENCE [LARGE SCALE GENOMIC DNA]</scope>
    <source>
        <strain evidence="2">Daus_M_001</strain>
        <tissue evidence="2">Leg muscle</tissue>
    </source>
</reference>
<evidence type="ECO:0000313" key="2">
    <source>
        <dbReference type="EMBL" id="KAJ8880814.1"/>
    </source>
</evidence>
<protein>
    <submittedName>
        <fullName evidence="2">Uncharacterized protein</fullName>
    </submittedName>
</protein>
<comment type="caution">
    <text evidence="2">The sequence shown here is derived from an EMBL/GenBank/DDBJ whole genome shotgun (WGS) entry which is preliminary data.</text>
</comment>
<gene>
    <name evidence="2" type="ORF">PR048_017285</name>
</gene>
<accession>A0ABQ9H960</accession>
<name>A0ABQ9H960_9NEOP</name>
<dbReference type="EMBL" id="JARBHB010000006">
    <property type="protein sequence ID" value="KAJ8880814.1"/>
    <property type="molecule type" value="Genomic_DNA"/>
</dbReference>